<accession>A0A1U7IPL7</accession>
<protein>
    <submittedName>
        <fullName evidence="1">Uncharacterized protein</fullName>
    </submittedName>
</protein>
<comment type="caution">
    <text evidence="1">The sequence shown here is derived from an EMBL/GenBank/DDBJ whole genome shotgun (WGS) entry which is preliminary data.</text>
</comment>
<dbReference type="EMBL" id="MRCE01000005">
    <property type="protein sequence ID" value="OKH39356.1"/>
    <property type="molecule type" value="Genomic_DNA"/>
</dbReference>
<dbReference type="Proteomes" id="UP000185860">
    <property type="component" value="Unassembled WGS sequence"/>
</dbReference>
<dbReference type="AlphaFoldDB" id="A0A1U7IPL7"/>
<dbReference type="RefSeq" id="WP_073592611.1">
    <property type="nucleotide sequence ID" value="NZ_MRCE01000005.1"/>
</dbReference>
<sequence length="65" mass="7540">MLYQPPTKKTSKSNLNAFKQPVLWQELTNNQQEAIQGGTFDVFTKVVQKEDNLISQHGYFFVILH</sequence>
<dbReference type="STRING" id="454136.NIES2119_06340"/>
<gene>
    <name evidence="1" type="ORF">NIES2119_06340</name>
</gene>
<evidence type="ECO:0000313" key="1">
    <source>
        <dbReference type="EMBL" id="OKH39356.1"/>
    </source>
</evidence>
<reference evidence="1 2" key="1">
    <citation type="submission" date="2016-11" db="EMBL/GenBank/DDBJ databases">
        <title>Draft Genome Sequences of Nine Cyanobacterial Strains from Diverse Habitats.</title>
        <authorList>
            <person name="Zhu T."/>
            <person name="Hou S."/>
            <person name="Lu X."/>
            <person name="Hess W.R."/>
        </authorList>
    </citation>
    <scope>NUCLEOTIDE SEQUENCE [LARGE SCALE GENOMIC DNA]</scope>
    <source>
        <strain evidence="1 2">IAM M-71</strain>
    </source>
</reference>
<name>A0A1U7IPL7_9CYAN</name>
<organism evidence="1 2">
    <name type="scientific">[Phormidium ambiguum] IAM M-71</name>
    <dbReference type="NCBI Taxonomy" id="454136"/>
    <lineage>
        <taxon>Bacteria</taxon>
        <taxon>Bacillati</taxon>
        <taxon>Cyanobacteriota</taxon>
        <taxon>Cyanophyceae</taxon>
        <taxon>Oscillatoriophycideae</taxon>
        <taxon>Aerosakkonematales</taxon>
        <taxon>Aerosakkonemataceae</taxon>
        <taxon>Floridanema</taxon>
    </lineage>
</organism>
<evidence type="ECO:0000313" key="2">
    <source>
        <dbReference type="Proteomes" id="UP000185860"/>
    </source>
</evidence>
<proteinExistence type="predicted"/>